<evidence type="ECO:0000313" key="2">
    <source>
        <dbReference type="Proteomes" id="UP000468638"/>
    </source>
</evidence>
<dbReference type="AlphaFoldDB" id="A0A6I4ZWB3"/>
<dbReference type="InterPro" id="IPR036916">
    <property type="entry name" value="Sda_sf"/>
</dbReference>
<name>A0A6I4ZWB3_9BACI</name>
<dbReference type="Proteomes" id="UP000468638">
    <property type="component" value="Unassembled WGS sequence"/>
</dbReference>
<reference evidence="1 2" key="1">
    <citation type="submission" date="2019-11" db="EMBL/GenBank/DDBJ databases">
        <title>Genome sequences of 17 halophilic strains isolated from different environments.</title>
        <authorList>
            <person name="Furrow R.E."/>
        </authorList>
    </citation>
    <scope>NUCLEOTIDE SEQUENCE [LARGE SCALE GENOMIC DNA]</scope>
    <source>
        <strain evidence="1 2">22514_16_FS</strain>
    </source>
</reference>
<dbReference type="InterPro" id="IPR015064">
    <property type="entry name" value="Sda"/>
</dbReference>
<accession>A0A6I4ZWB3</accession>
<dbReference type="OrthoDB" id="2933732at2"/>
<comment type="caution">
    <text evidence="1">The sequence shown here is derived from an EMBL/GenBank/DDBJ whole genome shotgun (WGS) entry which is preliminary data.</text>
</comment>
<dbReference type="SUPFAM" id="SSF100985">
    <property type="entry name" value="Sporulation inhibitor Sda"/>
    <property type="match status" value="1"/>
</dbReference>
<dbReference type="EMBL" id="WMEQ01000004">
    <property type="protein sequence ID" value="MYL33394.1"/>
    <property type="molecule type" value="Genomic_DNA"/>
</dbReference>
<dbReference type="Gene3D" id="1.10.287.1100">
    <property type="entry name" value="Sporulation inhibitor A"/>
    <property type="match status" value="1"/>
</dbReference>
<dbReference type="Pfam" id="PF08970">
    <property type="entry name" value="Sda"/>
    <property type="match status" value="1"/>
</dbReference>
<evidence type="ECO:0000313" key="1">
    <source>
        <dbReference type="EMBL" id="MYL33394.1"/>
    </source>
</evidence>
<dbReference type="RefSeq" id="WP_160909424.1">
    <property type="nucleotide sequence ID" value="NZ_WMEQ01000004.1"/>
</dbReference>
<organism evidence="1 2">
    <name type="scientific">Pontibacillus yanchengensis</name>
    <dbReference type="NCBI Taxonomy" id="462910"/>
    <lineage>
        <taxon>Bacteria</taxon>
        <taxon>Bacillati</taxon>
        <taxon>Bacillota</taxon>
        <taxon>Bacilli</taxon>
        <taxon>Bacillales</taxon>
        <taxon>Bacillaceae</taxon>
        <taxon>Pontibacillus</taxon>
    </lineage>
</organism>
<protein>
    <submittedName>
        <fullName evidence="1">Sporulation histidine kinase inhibitor Sda</fullName>
    </submittedName>
</protein>
<proteinExistence type="predicted"/>
<sequence>MEHISDELLIDAYIKATELNLSDEFIKLIEEELKRRSISHSIKQTS</sequence>
<gene>
    <name evidence="1" type="ORF">GLW05_07240</name>
</gene>